<name>A0A1C6T3L6_9ACTN</name>
<organism evidence="1 2">
    <name type="scientific">Micromonospora rhizosphaerae</name>
    <dbReference type="NCBI Taxonomy" id="568872"/>
    <lineage>
        <taxon>Bacteria</taxon>
        <taxon>Bacillati</taxon>
        <taxon>Actinomycetota</taxon>
        <taxon>Actinomycetes</taxon>
        <taxon>Micromonosporales</taxon>
        <taxon>Micromonosporaceae</taxon>
        <taxon>Micromonospora</taxon>
    </lineage>
</organism>
<protein>
    <submittedName>
        <fullName evidence="1">Uncharacterized protein</fullName>
    </submittedName>
</protein>
<accession>A0A1C6T3L6</accession>
<dbReference type="AlphaFoldDB" id="A0A1C6T3L6"/>
<dbReference type="Proteomes" id="UP000199413">
    <property type="component" value="Unassembled WGS sequence"/>
</dbReference>
<keyword evidence="2" id="KW-1185">Reference proteome</keyword>
<evidence type="ECO:0000313" key="1">
    <source>
        <dbReference type="EMBL" id="SCL36239.1"/>
    </source>
</evidence>
<reference evidence="2" key="1">
    <citation type="submission" date="2016-06" db="EMBL/GenBank/DDBJ databases">
        <authorList>
            <person name="Varghese N."/>
            <person name="Submissions Spin"/>
        </authorList>
    </citation>
    <scope>NUCLEOTIDE SEQUENCE [LARGE SCALE GENOMIC DNA]</scope>
    <source>
        <strain evidence="2">DSM 45431</strain>
    </source>
</reference>
<proteinExistence type="predicted"/>
<gene>
    <name evidence="1" type="ORF">GA0070624_5498</name>
</gene>
<evidence type="ECO:0000313" key="2">
    <source>
        <dbReference type="Proteomes" id="UP000199413"/>
    </source>
</evidence>
<sequence length="112" mass="12310">MPGPYGTEEELRLEVEELTDLLREDSDFADLRDLLAARGLRASDVLLAGFISGEDNSQYGVLIAADLQCIQFEINSARRLILWETIEDVGVLANDFAAVAIGMAMRRAGHLT</sequence>
<dbReference type="EMBL" id="FMHV01000002">
    <property type="protein sequence ID" value="SCL36239.1"/>
    <property type="molecule type" value="Genomic_DNA"/>
</dbReference>